<keyword evidence="2" id="KW-1185">Reference proteome</keyword>
<proteinExistence type="predicted"/>
<keyword evidence="1" id="KW-0489">Methyltransferase</keyword>
<evidence type="ECO:0000313" key="1">
    <source>
        <dbReference type="EMBL" id="MUP41794.1"/>
    </source>
</evidence>
<dbReference type="Pfam" id="PF13578">
    <property type="entry name" value="Methyltransf_24"/>
    <property type="match status" value="1"/>
</dbReference>
<protein>
    <submittedName>
        <fullName evidence="1">Class I SAM-dependent methyltransferase</fullName>
    </submittedName>
</protein>
<name>A0A7K1LLU1_9FLAO</name>
<reference evidence="1 2" key="1">
    <citation type="submission" date="2019-07" db="EMBL/GenBank/DDBJ databases">
        <title>Gramella aestuarii sp. nov., isolated from a tidal flat, and emended description of Gramella echinicola.</title>
        <authorList>
            <person name="Liu L."/>
        </authorList>
    </citation>
    <scope>NUCLEOTIDE SEQUENCE [LARGE SCALE GENOMIC DNA]</scope>
    <source>
        <strain evidence="1 2">BS12</strain>
    </source>
</reference>
<dbReference type="GO" id="GO:0008168">
    <property type="term" value="F:methyltransferase activity"/>
    <property type="evidence" value="ECO:0007669"/>
    <property type="project" value="UniProtKB-KW"/>
</dbReference>
<evidence type="ECO:0000313" key="2">
    <source>
        <dbReference type="Proteomes" id="UP000460416"/>
    </source>
</evidence>
<dbReference type="Proteomes" id="UP000460416">
    <property type="component" value="Unassembled WGS sequence"/>
</dbReference>
<organism evidence="1 2">
    <name type="scientific">Christiangramia aestuarii</name>
    <dbReference type="NCBI Taxonomy" id="1028746"/>
    <lineage>
        <taxon>Bacteria</taxon>
        <taxon>Pseudomonadati</taxon>
        <taxon>Bacteroidota</taxon>
        <taxon>Flavobacteriia</taxon>
        <taxon>Flavobacteriales</taxon>
        <taxon>Flavobacteriaceae</taxon>
        <taxon>Christiangramia</taxon>
    </lineage>
</organism>
<accession>A0A7K1LLU1</accession>
<sequence length="234" mass="27454">MHRTEIINSLISAHNLKRYIEIGVLDGKTFFKVKCRNKIAVDPNFLFTKKTIFRNIRRDLNNLRNQYFEVTSDQFFLDQRDSLQNRPPQVIFIDGLHTFRASLKDVLNSLKYICTNGFIVMHDCYPPNKAASVKAKSYEEARDLNLQGWTNEWCGDVWKTVVYLQEKIPFLDIKVYNTDYGIGIININKPTNEVSFQIDEEIFSRIDKLDYDYLVSHPEKINLMEPSELSIPFN</sequence>
<dbReference type="EMBL" id="VJVW01000002">
    <property type="protein sequence ID" value="MUP41794.1"/>
    <property type="molecule type" value="Genomic_DNA"/>
</dbReference>
<dbReference type="InterPro" id="IPR029063">
    <property type="entry name" value="SAM-dependent_MTases_sf"/>
</dbReference>
<dbReference type="AlphaFoldDB" id="A0A7K1LLU1"/>
<dbReference type="RefSeq" id="WP_156274431.1">
    <property type="nucleotide sequence ID" value="NZ_BAABGI010000001.1"/>
</dbReference>
<dbReference type="Gene3D" id="3.40.50.150">
    <property type="entry name" value="Vaccinia Virus protein VP39"/>
    <property type="match status" value="1"/>
</dbReference>
<dbReference type="OrthoDB" id="799111at2"/>
<gene>
    <name evidence="1" type="ORF">FLP08_04350</name>
</gene>
<keyword evidence="1" id="KW-0808">Transferase</keyword>
<comment type="caution">
    <text evidence="1">The sequence shown here is derived from an EMBL/GenBank/DDBJ whole genome shotgun (WGS) entry which is preliminary data.</text>
</comment>
<dbReference type="GO" id="GO:0032259">
    <property type="term" value="P:methylation"/>
    <property type="evidence" value="ECO:0007669"/>
    <property type="project" value="UniProtKB-KW"/>
</dbReference>